<name>A0ABM8G3Y7_9CELL</name>
<organism evidence="2 3">
    <name type="scientific">Paraoerskovia sediminicola</name>
    <dbReference type="NCBI Taxonomy" id="1138587"/>
    <lineage>
        <taxon>Bacteria</taxon>
        <taxon>Bacillati</taxon>
        <taxon>Actinomycetota</taxon>
        <taxon>Actinomycetes</taxon>
        <taxon>Micrococcales</taxon>
        <taxon>Cellulomonadaceae</taxon>
        <taxon>Paraoerskovia</taxon>
    </lineage>
</organism>
<dbReference type="Pfam" id="PF04230">
    <property type="entry name" value="PS_pyruv_trans"/>
    <property type="match status" value="1"/>
</dbReference>
<dbReference type="Proteomes" id="UP001321475">
    <property type="component" value="Chromosome"/>
</dbReference>
<dbReference type="RefSeq" id="WP_286217279.1">
    <property type="nucleotide sequence ID" value="NZ_AP027729.1"/>
</dbReference>
<gene>
    <name evidence="2" type="ORF">GCM10025865_21820</name>
</gene>
<keyword evidence="3" id="KW-1185">Reference proteome</keyword>
<evidence type="ECO:0000313" key="3">
    <source>
        <dbReference type="Proteomes" id="UP001321475"/>
    </source>
</evidence>
<dbReference type="InterPro" id="IPR007345">
    <property type="entry name" value="Polysacch_pyruvyl_Trfase"/>
</dbReference>
<proteinExistence type="predicted"/>
<protein>
    <recommendedName>
        <fullName evidence="1">Polysaccharide pyruvyl transferase domain-containing protein</fullName>
    </recommendedName>
</protein>
<feature type="domain" description="Polysaccharide pyruvyl transferase" evidence="1">
    <location>
        <begin position="55"/>
        <end position="169"/>
    </location>
</feature>
<reference evidence="3" key="1">
    <citation type="journal article" date="2019" name="Int. J. Syst. Evol. Microbiol.">
        <title>The Global Catalogue of Microorganisms (GCM) 10K type strain sequencing project: providing services to taxonomists for standard genome sequencing and annotation.</title>
        <authorList>
            <consortium name="The Broad Institute Genomics Platform"/>
            <consortium name="The Broad Institute Genome Sequencing Center for Infectious Disease"/>
            <person name="Wu L."/>
            <person name="Ma J."/>
        </authorList>
    </citation>
    <scope>NUCLEOTIDE SEQUENCE [LARGE SCALE GENOMIC DNA]</scope>
    <source>
        <strain evidence="3">NBRC 108565</strain>
    </source>
</reference>
<dbReference type="EMBL" id="AP027729">
    <property type="protein sequence ID" value="BDZ42883.1"/>
    <property type="molecule type" value="Genomic_DNA"/>
</dbReference>
<sequence>MLSSQTGLAVTYQSPTARSSRPHLISVGSIGRFIRPDSVVLGTGVSSEDVELEARARYVSVRGPVTAALVARSGGPSVESFGDPGVLLRRILPVERGETNGRVALVRHFTHIGVPLTLPESMDELSVLKSDPTAVRELVERLNQYDSVVTSAMHIMIACHSYGIPCLLVTFEGMESSVHGSGIKYRDYALGAGLDQVHEPVPVPRDLRLLATDSMVSLERVSDAKLDEVELAVADAVAAYHAASSAE</sequence>
<evidence type="ECO:0000259" key="1">
    <source>
        <dbReference type="Pfam" id="PF04230"/>
    </source>
</evidence>
<evidence type="ECO:0000313" key="2">
    <source>
        <dbReference type="EMBL" id="BDZ42883.1"/>
    </source>
</evidence>
<accession>A0ABM8G3Y7</accession>